<dbReference type="Gene3D" id="2.40.10.230">
    <property type="entry name" value="Probable tRNA pseudouridine synthase domain"/>
    <property type="match status" value="1"/>
</dbReference>
<protein>
    <recommendedName>
        <fullName evidence="10">H/ACA ribonucleoprotein complex subunit</fullName>
    </recommendedName>
</protein>
<dbReference type="InterPro" id="IPR007504">
    <property type="entry name" value="H/ACA_rnp_Gar1/Naf1"/>
</dbReference>
<dbReference type="GO" id="GO:0034513">
    <property type="term" value="F:box H/ACA snoRNA binding"/>
    <property type="evidence" value="ECO:0007669"/>
    <property type="project" value="TreeGrafter"/>
</dbReference>
<evidence type="ECO:0000256" key="9">
    <source>
        <dbReference type="ARBA" id="ARBA00062786"/>
    </source>
</evidence>
<keyword evidence="6 10" id="KW-0687">Ribonucleoprotein</keyword>
<comment type="subunit">
    <text evidence="9 10">Component of the small nucleolar ribonucleoprotein particles containing H/ACA-type snoRNAs (H/ACA snoRNPs).</text>
</comment>
<dbReference type="SUPFAM" id="SSF50447">
    <property type="entry name" value="Translation proteins"/>
    <property type="match status" value="1"/>
</dbReference>
<feature type="compositionally biased region" description="Gly residues" evidence="11">
    <location>
        <begin position="8"/>
        <end position="21"/>
    </location>
</feature>
<dbReference type="InterPro" id="IPR038664">
    <property type="entry name" value="Gar1/Naf1_Cbf5-bd_sf"/>
</dbReference>
<organism evidence="12 13">
    <name type="scientific">Glutinoglossum americanum</name>
    <dbReference type="NCBI Taxonomy" id="1670608"/>
    <lineage>
        <taxon>Eukaryota</taxon>
        <taxon>Fungi</taxon>
        <taxon>Dikarya</taxon>
        <taxon>Ascomycota</taxon>
        <taxon>Pezizomycotina</taxon>
        <taxon>Geoglossomycetes</taxon>
        <taxon>Geoglossales</taxon>
        <taxon>Geoglossaceae</taxon>
        <taxon>Glutinoglossum</taxon>
    </lineage>
</organism>
<gene>
    <name evidence="12" type="ORF">FGG08_003221</name>
</gene>
<dbReference type="FunFam" id="2.40.10.230:FF:000001">
    <property type="entry name" value="H/ACA ribonucleoprotein complex subunit"/>
    <property type="match status" value="1"/>
</dbReference>
<sequence length="326" mass="34931">MSFRGNSRGRGGGGFGGGSSGGFRGRGGARGGFQQSYGPPDSVFEMGSFLHACEGEIVCESINTKIPYFNAPIYLENKTAIGKVDEILGPINQVYFTIKPQEGIVATSFKSGDKFYIGGDKLLPLEKFVAPAYDVKFLLMDIPDSCRSRSHLRANQNQNGPAGRLGVREEVLCVGVEVQPEALPGEGVEVGFHVEMVVAEEGSVQGEVLLEGGVDSLEAEAVDLAGEDEGESYLILTIIILTSLNTLIPAQAKNRFNPPPSPSMSRRTGIPNGEEREHPPAVADGGRSTGLWENVHQDAQPIDSFWNSSTGPKAAALIRYWSLFPD</sequence>
<keyword evidence="3 10" id="KW-0698">rRNA processing</keyword>
<comment type="function">
    <text evidence="10">Required for ribosome biogenesis. Part of a complex which catalyzes pseudouridylation of rRNA. This involves the isomerization of uridine such that the ribose is subsequently attached to C5, instead of the normal N1. Pseudouridine ("psi") residues may serve to stabilize the conformation of rRNAs.</text>
</comment>
<comment type="similarity">
    <text evidence="7 10">Belongs to the GAR1 family.</text>
</comment>
<evidence type="ECO:0000256" key="2">
    <source>
        <dbReference type="ARBA" id="ARBA00022517"/>
    </source>
</evidence>
<dbReference type="GO" id="GO:0000454">
    <property type="term" value="P:snoRNA guided rRNA pseudouridine synthesis"/>
    <property type="evidence" value="ECO:0007669"/>
    <property type="project" value="TreeGrafter"/>
</dbReference>
<evidence type="ECO:0000256" key="10">
    <source>
        <dbReference type="RuleBase" id="RU364004"/>
    </source>
</evidence>
<dbReference type="InterPro" id="IPR009000">
    <property type="entry name" value="Transl_B-barrel_sf"/>
</dbReference>
<dbReference type="GO" id="GO:0031429">
    <property type="term" value="C:box H/ACA snoRNP complex"/>
    <property type="evidence" value="ECO:0007669"/>
    <property type="project" value="TreeGrafter"/>
</dbReference>
<proteinExistence type="inferred from homology"/>
<evidence type="ECO:0000313" key="13">
    <source>
        <dbReference type="Proteomes" id="UP000698800"/>
    </source>
</evidence>
<evidence type="ECO:0000256" key="8">
    <source>
        <dbReference type="ARBA" id="ARBA00053712"/>
    </source>
</evidence>
<evidence type="ECO:0000313" key="12">
    <source>
        <dbReference type="EMBL" id="KAH0542376.1"/>
    </source>
</evidence>
<comment type="function">
    <text evidence="8">Non-catalytic component of the H/ACA small nucleolar ribonucleoprotein (H/ACA snoRNP), which catalyzes pseudouridylation of rRNA and is required for ribosome biogenesis. This involves the isomerization of uridine such that the ribose is subsequently attached to C5, instead of the normal N1. Pseudouridine ('psi') residues may serve to stabilize the conformation of rRNAs. The H/ACA snoRNP complex also mediates pseudouridylation of other types of RNAs. The H/ACA snoRNP complex mediates pseudouridylation at position 93 in U2 snRNA.</text>
</comment>
<accession>A0A9P8I4S5</accession>
<evidence type="ECO:0000256" key="6">
    <source>
        <dbReference type="ARBA" id="ARBA00023274"/>
    </source>
</evidence>
<name>A0A9P8I4S5_9PEZI</name>
<evidence type="ECO:0000256" key="3">
    <source>
        <dbReference type="ARBA" id="ARBA00022552"/>
    </source>
</evidence>
<evidence type="ECO:0000256" key="1">
    <source>
        <dbReference type="ARBA" id="ARBA00004604"/>
    </source>
</evidence>
<keyword evidence="2 10" id="KW-0690">Ribosome biogenesis</keyword>
<comment type="caution">
    <text evidence="12">The sequence shown here is derived from an EMBL/GenBank/DDBJ whole genome shotgun (WGS) entry which is preliminary data.</text>
</comment>
<dbReference type="Pfam" id="PF04410">
    <property type="entry name" value="Gar1"/>
    <property type="match status" value="1"/>
</dbReference>
<dbReference type="EMBL" id="JAGHQL010000055">
    <property type="protein sequence ID" value="KAH0542376.1"/>
    <property type="molecule type" value="Genomic_DNA"/>
</dbReference>
<evidence type="ECO:0000256" key="7">
    <source>
        <dbReference type="ARBA" id="ARBA00038293"/>
    </source>
</evidence>
<dbReference type="PANTHER" id="PTHR23237">
    <property type="entry name" value="NUCLEOLAR PROTEIN FAMILY A MEMBER 1 SNORNP PROTEIN GAR1"/>
    <property type="match status" value="1"/>
</dbReference>
<comment type="subcellular location">
    <subcellularLocation>
        <location evidence="1 10">Nucleus</location>
        <location evidence="1 10">Nucleolus</location>
    </subcellularLocation>
</comment>
<evidence type="ECO:0000256" key="11">
    <source>
        <dbReference type="SAM" id="MobiDB-lite"/>
    </source>
</evidence>
<dbReference type="Proteomes" id="UP000698800">
    <property type="component" value="Unassembled WGS sequence"/>
</dbReference>
<evidence type="ECO:0000256" key="4">
    <source>
        <dbReference type="ARBA" id="ARBA00022884"/>
    </source>
</evidence>
<feature type="region of interest" description="Disordered" evidence="11">
    <location>
        <begin position="253"/>
        <end position="288"/>
    </location>
</feature>
<dbReference type="AlphaFoldDB" id="A0A9P8I4S5"/>
<keyword evidence="5 10" id="KW-0539">Nucleus</keyword>
<evidence type="ECO:0000256" key="5">
    <source>
        <dbReference type="ARBA" id="ARBA00023242"/>
    </source>
</evidence>
<keyword evidence="4 10" id="KW-0694">RNA-binding</keyword>
<feature type="region of interest" description="Disordered" evidence="11">
    <location>
        <begin position="1"/>
        <end position="21"/>
    </location>
</feature>
<keyword evidence="13" id="KW-1185">Reference proteome</keyword>
<dbReference type="PANTHER" id="PTHR23237:SF6">
    <property type="entry name" value="H_ACA RIBONUCLEOPROTEIN COMPLEX SUBUNIT 1"/>
    <property type="match status" value="1"/>
</dbReference>
<dbReference type="OrthoDB" id="2187159at2759"/>
<reference evidence="12" key="1">
    <citation type="submission" date="2021-03" db="EMBL/GenBank/DDBJ databases">
        <title>Comparative genomics and phylogenomic investigation of the class Geoglossomycetes provide insights into ecological specialization and systematics.</title>
        <authorList>
            <person name="Melie T."/>
            <person name="Pirro S."/>
            <person name="Miller A.N."/>
            <person name="Quandt A."/>
        </authorList>
    </citation>
    <scope>NUCLEOTIDE SEQUENCE</scope>
    <source>
        <strain evidence="12">GBOQ0MN5Z8</strain>
    </source>
</reference>